<protein>
    <recommendedName>
        <fullName evidence="5">Periplasmic protein</fullName>
    </recommendedName>
</protein>
<gene>
    <name evidence="3" type="ORF">SJPD1_0318</name>
</gene>
<organism evidence="3 4">
    <name type="scientific">Sulfurospirillum diekertiae</name>
    <dbReference type="NCBI Taxonomy" id="1854492"/>
    <lineage>
        <taxon>Bacteria</taxon>
        <taxon>Pseudomonadati</taxon>
        <taxon>Campylobacterota</taxon>
        <taxon>Epsilonproteobacteria</taxon>
        <taxon>Campylobacterales</taxon>
        <taxon>Sulfurospirillaceae</taxon>
        <taxon>Sulfurospirillum</taxon>
    </lineage>
</organism>
<sequence length="153" mass="17046">MKYKSILLATVSFILVSSSTLIAADFDWMASLNMRSNSDPYGYQAGLASRFGMPESQLSLILNSVGAPADAYMVLRLSELSGRPHEEVLRYYQANKHKGWGVMAKDLGIKPGSSEFKALKAGHDIRDFDDRRDDRDRGDQDHGKDKDHGKKGH</sequence>
<feature type="chain" id="PRO_5012787131" description="Periplasmic protein" evidence="2">
    <location>
        <begin position="24"/>
        <end position="153"/>
    </location>
</feature>
<evidence type="ECO:0000256" key="1">
    <source>
        <dbReference type="SAM" id="MobiDB-lite"/>
    </source>
</evidence>
<feature type="region of interest" description="Disordered" evidence="1">
    <location>
        <begin position="127"/>
        <end position="153"/>
    </location>
</feature>
<dbReference type="RefSeq" id="WP_096045669.1">
    <property type="nucleotide sequence ID" value="NZ_CP023275.1"/>
</dbReference>
<dbReference type="Proteomes" id="UP000217349">
    <property type="component" value="Chromosome"/>
</dbReference>
<evidence type="ECO:0008006" key="5">
    <source>
        <dbReference type="Google" id="ProtNLM"/>
    </source>
</evidence>
<accession>A0A290HAE9</accession>
<evidence type="ECO:0000256" key="2">
    <source>
        <dbReference type="SAM" id="SignalP"/>
    </source>
</evidence>
<dbReference type="OrthoDB" id="5471509at2"/>
<evidence type="ECO:0000313" key="3">
    <source>
        <dbReference type="EMBL" id="ATB68447.1"/>
    </source>
</evidence>
<dbReference type="KEGG" id="sulj:SJPD1_0318"/>
<name>A0A290HAE9_9BACT</name>
<keyword evidence="2" id="KW-0732">Signal</keyword>
<dbReference type="AlphaFoldDB" id="A0A290HAE9"/>
<reference evidence="4" key="1">
    <citation type="submission" date="2017-09" db="EMBL/GenBank/DDBJ databases">
        <title>The complete genome of Sulfurospirillum sp. JPD-1.</title>
        <authorList>
            <person name="Goris T."/>
        </authorList>
    </citation>
    <scope>NUCLEOTIDE SEQUENCE [LARGE SCALE GENOMIC DNA]</scope>
    <source>
        <strain evidence="4">JPD-1</strain>
    </source>
</reference>
<evidence type="ECO:0000313" key="4">
    <source>
        <dbReference type="Proteomes" id="UP000217349"/>
    </source>
</evidence>
<dbReference type="EMBL" id="CP023275">
    <property type="protein sequence ID" value="ATB68447.1"/>
    <property type="molecule type" value="Genomic_DNA"/>
</dbReference>
<proteinExistence type="predicted"/>
<feature type="signal peptide" evidence="2">
    <location>
        <begin position="1"/>
        <end position="23"/>
    </location>
</feature>